<accession>A0A2T1HQL7</accession>
<dbReference type="Proteomes" id="UP000239772">
    <property type="component" value="Unassembled WGS sequence"/>
</dbReference>
<sequence>MAKVEITPIASVEEIYAQLDAALDAVDVADVERRERDQEQAWDLAQHLYGRLSFGRAATGEGAFVQLAAAVDSLHELTEEDLPDWRRGQLLRSIDRSMRACASTLAEIHDIKSSTVTRYLGSANLA</sequence>
<reference evidence="2" key="1">
    <citation type="submission" date="2018-03" db="EMBL/GenBank/DDBJ databases">
        <authorList>
            <person name="Sun L."/>
            <person name="Liu H."/>
            <person name="Chen W."/>
            <person name="Huang K."/>
            <person name="Liu W."/>
            <person name="Gao X."/>
        </authorList>
    </citation>
    <scope>NUCLEOTIDE SEQUENCE [LARGE SCALE GENOMIC DNA]</scope>
    <source>
        <strain evidence="2">SH9</strain>
    </source>
</reference>
<name>A0A2T1HQL7_9HYPH</name>
<protein>
    <submittedName>
        <fullName evidence="1">Uncharacterized protein</fullName>
    </submittedName>
</protein>
<dbReference type="AlphaFoldDB" id="A0A2T1HQL7"/>
<gene>
    <name evidence="1" type="ORF">SLNSH_17060</name>
</gene>
<evidence type="ECO:0000313" key="1">
    <source>
        <dbReference type="EMBL" id="PSC03819.1"/>
    </source>
</evidence>
<dbReference type="RefSeq" id="WP_106338220.1">
    <property type="nucleotide sequence ID" value="NZ_PVZS01000020.1"/>
</dbReference>
<evidence type="ECO:0000313" key="2">
    <source>
        <dbReference type="Proteomes" id="UP000239772"/>
    </source>
</evidence>
<dbReference type="EMBL" id="PVZS01000020">
    <property type="protein sequence ID" value="PSC03819.1"/>
    <property type="molecule type" value="Genomic_DNA"/>
</dbReference>
<keyword evidence="2" id="KW-1185">Reference proteome</keyword>
<organism evidence="1 2">
    <name type="scientific">Alsobacter soli</name>
    <dbReference type="NCBI Taxonomy" id="2109933"/>
    <lineage>
        <taxon>Bacteria</taxon>
        <taxon>Pseudomonadati</taxon>
        <taxon>Pseudomonadota</taxon>
        <taxon>Alphaproteobacteria</taxon>
        <taxon>Hyphomicrobiales</taxon>
        <taxon>Alsobacteraceae</taxon>
        <taxon>Alsobacter</taxon>
    </lineage>
</organism>
<proteinExistence type="predicted"/>
<comment type="caution">
    <text evidence="1">The sequence shown here is derived from an EMBL/GenBank/DDBJ whole genome shotgun (WGS) entry which is preliminary data.</text>
</comment>